<reference evidence="2 3" key="1">
    <citation type="journal article" date="2013" name="PLoS Genet.">
        <title>The genome and development-dependent transcriptomes of Pyronema confluens: a window into fungal evolution.</title>
        <authorList>
            <person name="Traeger S."/>
            <person name="Altegoer F."/>
            <person name="Freitag M."/>
            <person name="Gabaldon T."/>
            <person name="Kempken F."/>
            <person name="Kumar A."/>
            <person name="Marcet-Houben M."/>
            <person name="Poggeler S."/>
            <person name="Stajich J.E."/>
            <person name="Nowrousian M."/>
        </authorList>
    </citation>
    <scope>NUCLEOTIDE SEQUENCE [LARGE SCALE GENOMIC DNA]</scope>
    <source>
        <strain evidence="3">CBS 100304</strain>
        <tissue evidence="2">Vegetative mycelium</tissue>
    </source>
</reference>
<feature type="region of interest" description="Disordered" evidence="1">
    <location>
        <begin position="1"/>
        <end position="25"/>
    </location>
</feature>
<name>U4LK48_PYROM</name>
<dbReference type="AlphaFoldDB" id="U4LK48"/>
<protein>
    <submittedName>
        <fullName evidence="2">Uncharacterized protein</fullName>
    </submittedName>
</protein>
<evidence type="ECO:0000313" key="2">
    <source>
        <dbReference type="EMBL" id="CCX13071.1"/>
    </source>
</evidence>
<evidence type="ECO:0000256" key="1">
    <source>
        <dbReference type="SAM" id="MobiDB-lite"/>
    </source>
</evidence>
<gene>
    <name evidence="2" type="ORF">PCON_12664</name>
</gene>
<organism evidence="2 3">
    <name type="scientific">Pyronema omphalodes (strain CBS 100304)</name>
    <name type="common">Pyronema confluens</name>
    <dbReference type="NCBI Taxonomy" id="1076935"/>
    <lineage>
        <taxon>Eukaryota</taxon>
        <taxon>Fungi</taxon>
        <taxon>Dikarya</taxon>
        <taxon>Ascomycota</taxon>
        <taxon>Pezizomycotina</taxon>
        <taxon>Pezizomycetes</taxon>
        <taxon>Pezizales</taxon>
        <taxon>Pyronemataceae</taxon>
        <taxon>Pyronema</taxon>
    </lineage>
</organism>
<accession>U4LK48</accession>
<evidence type="ECO:0000313" key="3">
    <source>
        <dbReference type="Proteomes" id="UP000018144"/>
    </source>
</evidence>
<dbReference type="Proteomes" id="UP000018144">
    <property type="component" value="Unassembled WGS sequence"/>
</dbReference>
<proteinExistence type="predicted"/>
<dbReference type="EMBL" id="HF935776">
    <property type="protein sequence ID" value="CCX13071.1"/>
    <property type="molecule type" value="Genomic_DNA"/>
</dbReference>
<sequence length="77" mass="8269">MHLKPAGLVTHSTARTPQQTATVAEPVRTTGCLSSTSTCVSSNPPSLHVFNSEHSESTPGLARKYLIVISHHHLLKN</sequence>
<keyword evidence="3" id="KW-1185">Reference proteome</keyword>
<feature type="compositionally biased region" description="Polar residues" evidence="1">
    <location>
        <begin position="10"/>
        <end position="22"/>
    </location>
</feature>